<proteinExistence type="predicted"/>
<evidence type="ECO:0000313" key="3">
    <source>
        <dbReference type="EMBL" id="PZF74169.1"/>
    </source>
</evidence>
<evidence type="ECO:0000256" key="2">
    <source>
        <dbReference type="SAM" id="SignalP"/>
    </source>
</evidence>
<dbReference type="PANTHER" id="PTHR35869:SF1">
    <property type="entry name" value="OUTER-MEMBRANE LIPOPROTEIN CARRIER PROTEIN"/>
    <property type="match status" value="1"/>
</dbReference>
<dbReference type="CDD" id="cd16325">
    <property type="entry name" value="LolA"/>
    <property type="match status" value="1"/>
</dbReference>
<gene>
    <name evidence="3" type="ORF">DN068_03905</name>
</gene>
<keyword evidence="4" id="KW-1185">Reference proteome</keyword>
<sequence>MNKIIALLCCCFAVFQLSAQPKGYSSVKNVNTFQQSLAQANSAKQTIQSDFTQVKHLSLLADKIKSKGKFYFKKEDKVRIEYTDPYYYLLVMNGGQIMVKDEQKSSKVNTRNSKTMQSVNRIMIDCMRGTVFQNPDFKVSAYENANGYLLSLVPSNDAMKKMFKQIDVYMDKKNFDVSRLTMTETGGDYTDMDFTNTQHNVALNETLFKIK</sequence>
<accession>A0A2W2BD45</accession>
<protein>
    <submittedName>
        <fullName evidence="3">Outer membrane lipoprotein carrier protein LolA</fullName>
    </submittedName>
</protein>
<evidence type="ECO:0000313" key="4">
    <source>
        <dbReference type="Proteomes" id="UP000248745"/>
    </source>
</evidence>
<dbReference type="Pfam" id="PF03548">
    <property type="entry name" value="LolA"/>
    <property type="match status" value="1"/>
</dbReference>
<dbReference type="OrthoDB" id="1027451at2"/>
<dbReference type="AlphaFoldDB" id="A0A2W2BD45"/>
<dbReference type="Gene3D" id="2.50.20.10">
    <property type="entry name" value="Lipoprotein localisation LolA/LolB/LppX"/>
    <property type="match status" value="1"/>
</dbReference>
<dbReference type="RefSeq" id="WP_110997585.1">
    <property type="nucleotide sequence ID" value="NZ_QKTW01000006.1"/>
</dbReference>
<feature type="signal peptide" evidence="2">
    <location>
        <begin position="1"/>
        <end position="19"/>
    </location>
</feature>
<name>A0A2W2BD45_9BACT</name>
<keyword evidence="3" id="KW-0449">Lipoprotein</keyword>
<dbReference type="InterPro" id="IPR004564">
    <property type="entry name" value="OM_lipoprot_carrier_LolA-like"/>
</dbReference>
<dbReference type="EMBL" id="QKTW01000006">
    <property type="protein sequence ID" value="PZF74169.1"/>
    <property type="molecule type" value="Genomic_DNA"/>
</dbReference>
<reference evidence="3 4" key="1">
    <citation type="submission" date="2018-06" db="EMBL/GenBank/DDBJ databases">
        <title>Mucibacter soli gen. nov., sp. nov., a new member of the family Chitinophagaceae producing mucin.</title>
        <authorList>
            <person name="Kim M.-K."/>
            <person name="Park S."/>
            <person name="Kim T.-S."/>
            <person name="Joung Y."/>
            <person name="Han J.-H."/>
            <person name="Kim S.B."/>
        </authorList>
    </citation>
    <scope>NUCLEOTIDE SEQUENCE [LARGE SCALE GENOMIC DNA]</scope>
    <source>
        <strain evidence="3 4">R1-15</strain>
    </source>
</reference>
<dbReference type="Proteomes" id="UP000248745">
    <property type="component" value="Unassembled WGS sequence"/>
</dbReference>
<dbReference type="PANTHER" id="PTHR35869">
    <property type="entry name" value="OUTER-MEMBRANE LIPOPROTEIN CARRIER PROTEIN"/>
    <property type="match status" value="1"/>
</dbReference>
<evidence type="ECO:0000256" key="1">
    <source>
        <dbReference type="ARBA" id="ARBA00022729"/>
    </source>
</evidence>
<keyword evidence="1 2" id="KW-0732">Signal</keyword>
<dbReference type="SUPFAM" id="SSF89392">
    <property type="entry name" value="Prokaryotic lipoproteins and lipoprotein localization factors"/>
    <property type="match status" value="1"/>
</dbReference>
<feature type="chain" id="PRO_5015873040" evidence="2">
    <location>
        <begin position="20"/>
        <end position="211"/>
    </location>
</feature>
<comment type="caution">
    <text evidence="3">The sequence shown here is derived from an EMBL/GenBank/DDBJ whole genome shotgun (WGS) entry which is preliminary data.</text>
</comment>
<dbReference type="InterPro" id="IPR029046">
    <property type="entry name" value="LolA/LolB/LppX"/>
</dbReference>
<organism evidence="3 4">
    <name type="scientific">Taibaiella soli</name>
    <dbReference type="NCBI Taxonomy" id="1649169"/>
    <lineage>
        <taxon>Bacteria</taxon>
        <taxon>Pseudomonadati</taxon>
        <taxon>Bacteroidota</taxon>
        <taxon>Chitinophagia</taxon>
        <taxon>Chitinophagales</taxon>
        <taxon>Chitinophagaceae</taxon>
        <taxon>Taibaiella</taxon>
    </lineage>
</organism>